<reference evidence="1 2" key="1">
    <citation type="journal article" date="2007" name="Int. J. Syst. Evol. Microbiol.">
        <title>Paenibacillus ginsengarvi sp. nov., isolated from soil from ginseng cultivation.</title>
        <authorList>
            <person name="Yoon M.H."/>
            <person name="Ten L.N."/>
            <person name="Im W.T."/>
        </authorList>
    </citation>
    <scope>NUCLEOTIDE SEQUENCE [LARGE SCALE GENOMIC DNA]</scope>
    <source>
        <strain evidence="1 2">KCTC 13059</strain>
    </source>
</reference>
<dbReference type="AlphaFoldDB" id="A0A3B0AM72"/>
<sequence length="61" mass="6738">MSTNPRISTERAFFEIRFDLGQFGLDRFGIKRKTSDQGFLNESAILANCSSYLALSGKSSG</sequence>
<protein>
    <submittedName>
        <fullName evidence="1">Uncharacterized protein</fullName>
    </submittedName>
</protein>
<keyword evidence="2" id="KW-1185">Reference proteome</keyword>
<comment type="caution">
    <text evidence="1">The sequence shown here is derived from an EMBL/GenBank/DDBJ whole genome shotgun (WGS) entry which is preliminary data.</text>
</comment>
<accession>A0A3B0AM72</accession>
<dbReference type="Proteomes" id="UP000282311">
    <property type="component" value="Unassembled WGS sequence"/>
</dbReference>
<organism evidence="1 2">
    <name type="scientific">Paenibacillus ginsengarvi</name>
    <dbReference type="NCBI Taxonomy" id="400777"/>
    <lineage>
        <taxon>Bacteria</taxon>
        <taxon>Bacillati</taxon>
        <taxon>Bacillota</taxon>
        <taxon>Bacilli</taxon>
        <taxon>Bacillales</taxon>
        <taxon>Paenibacillaceae</taxon>
        <taxon>Paenibacillus</taxon>
    </lineage>
</organism>
<evidence type="ECO:0000313" key="1">
    <source>
        <dbReference type="EMBL" id="RKN61935.1"/>
    </source>
</evidence>
<dbReference type="RefSeq" id="WP_120751956.1">
    <property type="nucleotide sequence ID" value="NZ_RBAH01000051.1"/>
</dbReference>
<proteinExistence type="predicted"/>
<evidence type="ECO:0000313" key="2">
    <source>
        <dbReference type="Proteomes" id="UP000282311"/>
    </source>
</evidence>
<gene>
    <name evidence="1" type="ORF">D7M11_35255</name>
</gene>
<name>A0A3B0AM72_9BACL</name>
<dbReference type="EMBL" id="RBAH01000051">
    <property type="protein sequence ID" value="RKN61935.1"/>
    <property type="molecule type" value="Genomic_DNA"/>
</dbReference>